<keyword evidence="2" id="KW-0677">Repeat</keyword>
<feature type="compositionally biased region" description="Low complexity" evidence="3">
    <location>
        <begin position="369"/>
        <end position="385"/>
    </location>
</feature>
<dbReference type="Proteomes" id="UP000591131">
    <property type="component" value="Unassembled WGS sequence"/>
</dbReference>
<dbReference type="PANTHER" id="PTHR24412">
    <property type="entry name" value="KELCH PROTEIN"/>
    <property type="match status" value="1"/>
</dbReference>
<dbReference type="InterPro" id="IPR006652">
    <property type="entry name" value="Kelch_1"/>
</dbReference>
<gene>
    <name evidence="4" type="primary">KLHL13_2</name>
    <name evidence="4" type="ORF">FOL47_009861</name>
</gene>
<keyword evidence="1" id="KW-0880">Kelch repeat</keyword>
<evidence type="ECO:0000256" key="3">
    <source>
        <dbReference type="SAM" id="MobiDB-lite"/>
    </source>
</evidence>
<feature type="region of interest" description="Disordered" evidence="3">
    <location>
        <begin position="411"/>
        <end position="432"/>
    </location>
</feature>
<dbReference type="EMBL" id="JAAPAO010000717">
    <property type="protein sequence ID" value="KAF4654630.1"/>
    <property type="molecule type" value="Genomic_DNA"/>
</dbReference>
<evidence type="ECO:0000313" key="5">
    <source>
        <dbReference type="Proteomes" id="UP000591131"/>
    </source>
</evidence>
<sequence>MSRRRTLSFSDSSVRNRWVDRNGAQAAVQLILASKHNDPKACPISSIPSDVIIDNILPFIHFDQPVRNCIFVCGGRSSRVMDSNRYLSTVEVYDDYTRKWSRAPPMRNKRVGAAAMAVGDELYVVGGYRAHPDQPLGCVEVYNPWLNRWKRLPSAMQIPRFGHSLAVVGDRYLYAIGGDSRRQLVSEVEIFDTHTDEWLQPRQSLSLPRPLAGGRVIEKDGLLYIVGGDVGSSPLQFSDLIYVLDTTTTPHAWSVLSVRLSVGRSACAVAWLDESKSAIGVFGGYVVIDGDFKEVSTSEVVSLDSAHLVPLDDANSPGRVMPAIYSRSIPEMPSTRAGCRAVTVGSRVILVGGENPVATDTFEVDDSVSDSVSSPASERSSSEPPDILADLINHGATSNGATASMFAQLVNGPEDQRPDSPGSTTGDESLPHGAASIDEAVTRAMHRYFTLVHSTRPNAEASNNREREAAARLLQEITRALRIQAAHARRLTEPVRVVHDKPLVFDSAKWQWVDEQALFAGRTAAAISVGSAFPTSYGCLPRRLSSRSLTHCSKRSRVECTPSSSARRR</sequence>
<feature type="region of interest" description="Disordered" evidence="3">
    <location>
        <begin position="360"/>
        <end position="391"/>
    </location>
</feature>
<keyword evidence="5" id="KW-1185">Reference proteome</keyword>
<name>A0A7J6L628_PERCH</name>
<organism evidence="4 5">
    <name type="scientific">Perkinsus chesapeaki</name>
    <name type="common">Clam parasite</name>
    <name type="synonym">Perkinsus andrewsi</name>
    <dbReference type="NCBI Taxonomy" id="330153"/>
    <lineage>
        <taxon>Eukaryota</taxon>
        <taxon>Sar</taxon>
        <taxon>Alveolata</taxon>
        <taxon>Perkinsozoa</taxon>
        <taxon>Perkinsea</taxon>
        <taxon>Perkinsida</taxon>
        <taxon>Perkinsidae</taxon>
        <taxon>Perkinsus</taxon>
    </lineage>
</organism>
<dbReference type="SUPFAM" id="SSF117281">
    <property type="entry name" value="Kelch motif"/>
    <property type="match status" value="1"/>
</dbReference>
<dbReference type="Gene3D" id="2.120.10.80">
    <property type="entry name" value="Kelch-type beta propeller"/>
    <property type="match status" value="2"/>
</dbReference>
<reference evidence="4 5" key="1">
    <citation type="submission" date="2020-04" db="EMBL/GenBank/DDBJ databases">
        <title>Perkinsus chesapeaki whole genome sequence.</title>
        <authorList>
            <person name="Bogema D.R."/>
        </authorList>
    </citation>
    <scope>NUCLEOTIDE SEQUENCE [LARGE SCALE GENOMIC DNA]</scope>
    <source>
        <strain evidence="4">ATCC PRA-425</strain>
    </source>
</reference>
<proteinExistence type="predicted"/>
<evidence type="ECO:0000256" key="2">
    <source>
        <dbReference type="ARBA" id="ARBA00022737"/>
    </source>
</evidence>
<dbReference type="PANTHER" id="PTHR24412:SF441">
    <property type="entry name" value="KELCH-LIKE PROTEIN 28"/>
    <property type="match status" value="1"/>
</dbReference>
<dbReference type="OrthoDB" id="191037at2759"/>
<dbReference type="SMART" id="SM00612">
    <property type="entry name" value="Kelch"/>
    <property type="match status" value="4"/>
</dbReference>
<protein>
    <submittedName>
        <fullName evidence="4">Kelch-like</fullName>
    </submittedName>
</protein>
<accession>A0A7J6L628</accession>
<evidence type="ECO:0000313" key="4">
    <source>
        <dbReference type="EMBL" id="KAF4654630.1"/>
    </source>
</evidence>
<dbReference type="AlphaFoldDB" id="A0A7J6L628"/>
<dbReference type="InterPro" id="IPR015915">
    <property type="entry name" value="Kelch-typ_b-propeller"/>
</dbReference>
<comment type="caution">
    <text evidence="4">The sequence shown here is derived from an EMBL/GenBank/DDBJ whole genome shotgun (WGS) entry which is preliminary data.</text>
</comment>
<evidence type="ECO:0000256" key="1">
    <source>
        <dbReference type="ARBA" id="ARBA00022441"/>
    </source>
</evidence>
<dbReference type="Pfam" id="PF24681">
    <property type="entry name" value="Kelch_KLHDC2_KLHL20_DRC7"/>
    <property type="match status" value="1"/>
</dbReference>